<evidence type="ECO:0000313" key="1">
    <source>
        <dbReference type="EMBL" id="MFD1541929.1"/>
    </source>
</evidence>
<organism evidence="1 2">
    <name type="scientific">Nonomuraea guangzhouensis</name>
    <dbReference type="NCBI Taxonomy" id="1291555"/>
    <lineage>
        <taxon>Bacteria</taxon>
        <taxon>Bacillati</taxon>
        <taxon>Actinomycetota</taxon>
        <taxon>Actinomycetes</taxon>
        <taxon>Streptosporangiales</taxon>
        <taxon>Streptosporangiaceae</taxon>
        <taxon>Nonomuraea</taxon>
    </lineage>
</organism>
<evidence type="ECO:0000313" key="2">
    <source>
        <dbReference type="Proteomes" id="UP001597097"/>
    </source>
</evidence>
<gene>
    <name evidence="1" type="ORF">ACFSJ0_33110</name>
</gene>
<name>A0ABW4GHM7_9ACTN</name>
<dbReference type="Proteomes" id="UP001597097">
    <property type="component" value="Unassembled WGS sequence"/>
</dbReference>
<dbReference type="RefSeq" id="WP_219535533.1">
    <property type="nucleotide sequence ID" value="NZ_JAHKRM010000026.1"/>
</dbReference>
<accession>A0ABW4GHM7</accession>
<dbReference type="EMBL" id="JBHUCM010000031">
    <property type="protein sequence ID" value="MFD1541929.1"/>
    <property type="molecule type" value="Genomic_DNA"/>
</dbReference>
<protein>
    <submittedName>
        <fullName evidence="1">Uncharacterized protein</fullName>
    </submittedName>
</protein>
<sequence>MRLTVDTPGGVVVTLGATEVAAGGRITAIAIVADPARLASIRLSDPA</sequence>
<comment type="caution">
    <text evidence="1">The sequence shown here is derived from an EMBL/GenBank/DDBJ whole genome shotgun (WGS) entry which is preliminary data.</text>
</comment>
<keyword evidence="2" id="KW-1185">Reference proteome</keyword>
<proteinExistence type="predicted"/>
<reference evidence="2" key="1">
    <citation type="journal article" date="2019" name="Int. J. Syst. Evol. Microbiol.">
        <title>The Global Catalogue of Microorganisms (GCM) 10K type strain sequencing project: providing services to taxonomists for standard genome sequencing and annotation.</title>
        <authorList>
            <consortium name="The Broad Institute Genomics Platform"/>
            <consortium name="The Broad Institute Genome Sequencing Center for Infectious Disease"/>
            <person name="Wu L."/>
            <person name="Ma J."/>
        </authorList>
    </citation>
    <scope>NUCLEOTIDE SEQUENCE [LARGE SCALE GENOMIC DNA]</scope>
    <source>
        <strain evidence="2">CGMCC 1.15399</strain>
    </source>
</reference>